<feature type="domain" description="Lipopolysaccharide assembly protein A" evidence="7">
    <location>
        <begin position="22"/>
        <end position="71"/>
    </location>
</feature>
<keyword evidence="1" id="KW-1003">Cell membrane</keyword>
<dbReference type="GO" id="GO:0005886">
    <property type="term" value="C:plasma membrane"/>
    <property type="evidence" value="ECO:0007669"/>
    <property type="project" value="InterPro"/>
</dbReference>
<gene>
    <name evidence="8" type="ORF">ENE75_03475</name>
</gene>
<proteinExistence type="predicted"/>
<dbReference type="Proteomes" id="UP000288178">
    <property type="component" value="Unassembled WGS sequence"/>
</dbReference>
<reference evidence="8 9" key="1">
    <citation type="submission" date="2019-01" db="EMBL/GenBank/DDBJ databases">
        <authorList>
            <person name="Chen W.-M."/>
        </authorList>
    </citation>
    <scope>NUCLEOTIDE SEQUENCE [LARGE SCALE GENOMIC DNA]</scope>
    <source>
        <strain evidence="8 9">ICH-3</strain>
    </source>
</reference>
<keyword evidence="2 6" id="KW-0812">Transmembrane</keyword>
<dbReference type="RefSeq" id="WP_128195638.1">
    <property type="nucleotide sequence ID" value="NZ_SACT01000001.1"/>
</dbReference>
<dbReference type="OrthoDB" id="9154783at2"/>
<evidence type="ECO:0000256" key="5">
    <source>
        <dbReference type="SAM" id="MobiDB-lite"/>
    </source>
</evidence>
<feature type="region of interest" description="Disordered" evidence="5">
    <location>
        <begin position="75"/>
        <end position="104"/>
    </location>
</feature>
<dbReference type="InterPro" id="IPR010445">
    <property type="entry name" value="LapA_dom"/>
</dbReference>
<evidence type="ECO:0000256" key="4">
    <source>
        <dbReference type="ARBA" id="ARBA00023136"/>
    </source>
</evidence>
<comment type="caution">
    <text evidence="8">The sequence shown here is derived from an EMBL/GenBank/DDBJ whole genome shotgun (WGS) entry which is preliminary data.</text>
</comment>
<sequence length="104" mass="11262">MRALVWVLRGFVFFGLFAFALNNQQTVVVHWFFGIDWSASLVVVVLIAFAVGTALGVLAMLPAWWRLRRRLPAVAAPPAPSSPRAAPAGPVPSGFDAPPPRELL</sequence>
<keyword evidence="4 6" id="KW-0472">Membrane</keyword>
<evidence type="ECO:0000256" key="3">
    <source>
        <dbReference type="ARBA" id="ARBA00022989"/>
    </source>
</evidence>
<dbReference type="AlphaFoldDB" id="A0A3S2TSW9"/>
<organism evidence="8 9">
    <name type="scientific">Rubrivivax albus</name>
    <dbReference type="NCBI Taxonomy" id="2499835"/>
    <lineage>
        <taxon>Bacteria</taxon>
        <taxon>Pseudomonadati</taxon>
        <taxon>Pseudomonadota</taxon>
        <taxon>Betaproteobacteria</taxon>
        <taxon>Burkholderiales</taxon>
        <taxon>Sphaerotilaceae</taxon>
        <taxon>Rubrivivax</taxon>
    </lineage>
</organism>
<dbReference type="EMBL" id="SACT01000001">
    <property type="protein sequence ID" value="RVT53951.1"/>
    <property type="molecule type" value="Genomic_DNA"/>
</dbReference>
<keyword evidence="3 6" id="KW-1133">Transmembrane helix</keyword>
<evidence type="ECO:0000313" key="8">
    <source>
        <dbReference type="EMBL" id="RVT53951.1"/>
    </source>
</evidence>
<evidence type="ECO:0000256" key="6">
    <source>
        <dbReference type="SAM" id="Phobius"/>
    </source>
</evidence>
<evidence type="ECO:0000256" key="1">
    <source>
        <dbReference type="ARBA" id="ARBA00022475"/>
    </source>
</evidence>
<evidence type="ECO:0000313" key="9">
    <source>
        <dbReference type="Proteomes" id="UP000288178"/>
    </source>
</evidence>
<keyword evidence="9" id="KW-1185">Reference proteome</keyword>
<accession>A0A3S2TSW9</accession>
<evidence type="ECO:0000259" key="7">
    <source>
        <dbReference type="Pfam" id="PF06305"/>
    </source>
</evidence>
<protein>
    <submittedName>
        <fullName evidence="8">LapA family protein</fullName>
    </submittedName>
</protein>
<name>A0A3S2TSW9_9BURK</name>
<feature type="transmembrane region" description="Helical" evidence="6">
    <location>
        <begin position="37"/>
        <end position="61"/>
    </location>
</feature>
<dbReference type="Pfam" id="PF06305">
    <property type="entry name" value="LapA_dom"/>
    <property type="match status" value="1"/>
</dbReference>
<evidence type="ECO:0000256" key="2">
    <source>
        <dbReference type="ARBA" id="ARBA00022692"/>
    </source>
</evidence>
<feature type="compositionally biased region" description="Low complexity" evidence="5">
    <location>
        <begin position="82"/>
        <end position="94"/>
    </location>
</feature>